<evidence type="ECO:0000256" key="2">
    <source>
        <dbReference type="ARBA" id="ARBA00023163"/>
    </source>
</evidence>
<gene>
    <name evidence="3" type="primary">pefI</name>
    <name evidence="3" type="ORF">NCTC8297_00103</name>
</gene>
<protein>
    <submittedName>
        <fullName evidence="3">Plasmid-encoded fimbriae regulatory</fullName>
    </submittedName>
</protein>
<dbReference type="AlphaFoldDB" id="A0A379T2N8"/>
<dbReference type="GO" id="GO:0006355">
    <property type="term" value="P:regulation of DNA-templated transcription"/>
    <property type="evidence" value="ECO:0007669"/>
    <property type="project" value="InterPro"/>
</dbReference>
<organism evidence="3 4">
    <name type="scientific">Salmonella enterica subsp. arizonae</name>
    <dbReference type="NCBI Taxonomy" id="59203"/>
    <lineage>
        <taxon>Bacteria</taxon>
        <taxon>Pseudomonadati</taxon>
        <taxon>Pseudomonadota</taxon>
        <taxon>Gammaproteobacteria</taxon>
        <taxon>Enterobacterales</taxon>
        <taxon>Enterobacteriaceae</taxon>
        <taxon>Salmonella</taxon>
    </lineage>
</organism>
<reference evidence="3 4" key="1">
    <citation type="submission" date="2018-06" db="EMBL/GenBank/DDBJ databases">
        <authorList>
            <consortium name="Pathogen Informatics"/>
            <person name="Doyle S."/>
        </authorList>
    </citation>
    <scope>NUCLEOTIDE SEQUENCE [LARGE SCALE GENOMIC DNA]</scope>
    <source>
        <strain evidence="3 4">NCTC8297</strain>
    </source>
</reference>
<dbReference type="InterPro" id="IPR036388">
    <property type="entry name" value="WH-like_DNA-bd_sf"/>
</dbReference>
<accession>A0A379T2N8</accession>
<proteinExistence type="predicted"/>
<dbReference type="EMBL" id="UGXG01000001">
    <property type="protein sequence ID" value="SUG44947.1"/>
    <property type="molecule type" value="Genomic_DNA"/>
</dbReference>
<evidence type="ECO:0000313" key="3">
    <source>
        <dbReference type="EMBL" id="SUG44947.1"/>
    </source>
</evidence>
<dbReference type="Proteomes" id="UP000254741">
    <property type="component" value="Unassembled WGS sequence"/>
</dbReference>
<dbReference type="Gene3D" id="1.10.10.10">
    <property type="entry name" value="Winged helix-like DNA-binding domain superfamily/Winged helix DNA-binding domain"/>
    <property type="match status" value="1"/>
</dbReference>
<dbReference type="Pfam" id="PF04703">
    <property type="entry name" value="FaeA"/>
    <property type="match status" value="1"/>
</dbReference>
<keyword evidence="1" id="KW-0805">Transcription regulation</keyword>
<keyword evidence="2" id="KW-0804">Transcription</keyword>
<dbReference type="InterPro" id="IPR006793">
    <property type="entry name" value="FaeA"/>
</dbReference>
<name>A0A379T2N8_SALER</name>
<sequence length="93" mass="10625">MMKPAFRSEYIWLVRILYVRKNIMSKDSFDHIVTAMRSRLDADTCEPLKTRDIADATGLTIYQARTYLEQLHTAGVVGKVNIGKGVPGLWRLL</sequence>
<evidence type="ECO:0000313" key="4">
    <source>
        <dbReference type="Proteomes" id="UP000254741"/>
    </source>
</evidence>
<evidence type="ECO:0000256" key="1">
    <source>
        <dbReference type="ARBA" id="ARBA00023015"/>
    </source>
</evidence>